<evidence type="ECO:0000256" key="15">
    <source>
        <dbReference type="HAMAP-Rule" id="MF_01113"/>
    </source>
</evidence>
<organism evidence="17 18">
    <name type="scientific">Sporomusa malonica</name>
    <dbReference type="NCBI Taxonomy" id="112901"/>
    <lineage>
        <taxon>Bacteria</taxon>
        <taxon>Bacillati</taxon>
        <taxon>Bacillota</taxon>
        <taxon>Negativicutes</taxon>
        <taxon>Selenomonadales</taxon>
        <taxon>Sporomusaceae</taxon>
        <taxon>Sporomusa</taxon>
    </lineage>
</organism>
<dbReference type="SUPFAM" id="SSF100879">
    <property type="entry name" value="Lesion bypass DNA polymerase (Y-family), little finger domain"/>
    <property type="match status" value="1"/>
</dbReference>
<dbReference type="HAMAP" id="MF_01113">
    <property type="entry name" value="DNApol_IV"/>
    <property type="match status" value="1"/>
</dbReference>
<evidence type="ECO:0000256" key="11">
    <source>
        <dbReference type="ARBA" id="ARBA00022932"/>
    </source>
</evidence>
<dbReference type="PROSITE" id="PS50173">
    <property type="entry name" value="UMUC"/>
    <property type="match status" value="1"/>
</dbReference>
<dbReference type="InterPro" id="IPR043128">
    <property type="entry name" value="Rev_trsase/Diguanyl_cyclase"/>
</dbReference>
<dbReference type="GO" id="GO:0003887">
    <property type="term" value="F:DNA-directed DNA polymerase activity"/>
    <property type="evidence" value="ECO:0007669"/>
    <property type="project" value="UniProtKB-UniRule"/>
</dbReference>
<sequence>MSRTILHVDLNNFYASVECLYLPELRDKPIAVCGDAEARHGIVLAKNQPAKQLGIKTGEAIWEAKLKCPNLITVTADFRKYLRFSQMARAIYADYTDQIESFGIDECWLDMTGSLKLFGSGPIIADTIRQRFKEELGLTCSIGVSYNKIFAKLGSDMKKPDATTVITEGNYQDKIWPLPVGELLYVGRSTRQKLENRMVRTIGDLAKADLKKLRLILGVWGETLWSFANGFDSAPVRLTGEESLIKSVGNSTTAVRDLANDQDVKLIIYVLAESVAAHLRNHGLKCKTVSICVRDKELYLFERQGKLTSPSFVSADIAKKAMELFTANYCWSKPIRSLGVRGADLVTAGGNIQLDLFHDIKPEGEELERTIDSLRKRFGHYSVQRCAMLLDRQLTGFNPKDEHVIQPTSYFR</sequence>
<evidence type="ECO:0000256" key="2">
    <source>
        <dbReference type="ARBA" id="ARBA00010945"/>
    </source>
</evidence>
<dbReference type="GO" id="GO:0009432">
    <property type="term" value="P:SOS response"/>
    <property type="evidence" value="ECO:0007669"/>
    <property type="project" value="TreeGrafter"/>
</dbReference>
<feature type="binding site" evidence="15">
    <location>
        <position position="9"/>
    </location>
    <ligand>
        <name>Mg(2+)</name>
        <dbReference type="ChEBI" id="CHEBI:18420"/>
    </ligand>
</feature>
<dbReference type="SUPFAM" id="SSF56672">
    <property type="entry name" value="DNA/RNA polymerases"/>
    <property type="match status" value="1"/>
</dbReference>
<dbReference type="AlphaFoldDB" id="A0A1W2C5M2"/>
<reference evidence="17 18" key="1">
    <citation type="submission" date="2017-04" db="EMBL/GenBank/DDBJ databases">
        <authorList>
            <person name="Afonso C.L."/>
            <person name="Miller P.J."/>
            <person name="Scott M.A."/>
            <person name="Spackman E."/>
            <person name="Goraichik I."/>
            <person name="Dimitrov K.M."/>
            <person name="Suarez D.L."/>
            <person name="Swayne D.E."/>
        </authorList>
    </citation>
    <scope>NUCLEOTIDE SEQUENCE [LARGE SCALE GENOMIC DNA]</scope>
    <source>
        <strain evidence="17 18">DSM 5090</strain>
    </source>
</reference>
<keyword evidence="4 15" id="KW-0963">Cytoplasm</keyword>
<comment type="subcellular location">
    <subcellularLocation>
        <location evidence="1 15">Cytoplasm</location>
    </subcellularLocation>
</comment>
<dbReference type="EC" id="2.7.7.7" evidence="15"/>
<dbReference type="Gene3D" id="1.10.150.20">
    <property type="entry name" value="5' to 3' exonuclease, C-terminal subdomain"/>
    <property type="match status" value="1"/>
</dbReference>
<keyword evidence="5 15" id="KW-0808">Transferase</keyword>
<dbReference type="InterPro" id="IPR036775">
    <property type="entry name" value="DNA_pol_Y-fam_lit_finger_sf"/>
</dbReference>
<keyword evidence="10 15" id="KW-0460">Magnesium</keyword>
<dbReference type="PANTHER" id="PTHR11076">
    <property type="entry name" value="DNA REPAIR POLYMERASE UMUC / TRANSFERASE FAMILY MEMBER"/>
    <property type="match status" value="1"/>
</dbReference>
<dbReference type="Gene3D" id="3.30.1490.100">
    <property type="entry name" value="DNA polymerase, Y-family, little finger domain"/>
    <property type="match status" value="1"/>
</dbReference>
<keyword evidence="6 15" id="KW-0548">Nucleotidyltransferase</keyword>
<dbReference type="InterPro" id="IPR050116">
    <property type="entry name" value="DNA_polymerase-Y"/>
</dbReference>
<keyword evidence="13 15" id="KW-0234">DNA repair</keyword>
<evidence type="ECO:0000256" key="14">
    <source>
        <dbReference type="ARBA" id="ARBA00049244"/>
    </source>
</evidence>
<dbReference type="GO" id="GO:0000287">
    <property type="term" value="F:magnesium ion binding"/>
    <property type="evidence" value="ECO:0007669"/>
    <property type="project" value="UniProtKB-UniRule"/>
</dbReference>
<keyword evidence="12 15" id="KW-0238">DNA-binding</keyword>
<feature type="active site" evidence="15">
    <location>
        <position position="106"/>
    </location>
</feature>
<dbReference type="Gene3D" id="3.30.70.270">
    <property type="match status" value="1"/>
</dbReference>
<dbReference type="GO" id="GO:0042276">
    <property type="term" value="P:error-prone translesion synthesis"/>
    <property type="evidence" value="ECO:0007669"/>
    <property type="project" value="TreeGrafter"/>
</dbReference>
<feature type="site" description="Substrate discrimination" evidence="15">
    <location>
        <position position="14"/>
    </location>
</feature>
<dbReference type="PANTHER" id="PTHR11076:SF33">
    <property type="entry name" value="DNA POLYMERASE KAPPA"/>
    <property type="match status" value="1"/>
</dbReference>
<dbReference type="Pfam" id="PF00817">
    <property type="entry name" value="IMS"/>
    <property type="match status" value="1"/>
</dbReference>
<dbReference type="CDD" id="cd03586">
    <property type="entry name" value="PolY_Pol_IV_kappa"/>
    <property type="match status" value="1"/>
</dbReference>
<dbReference type="GO" id="GO:0006281">
    <property type="term" value="P:DNA repair"/>
    <property type="evidence" value="ECO:0007669"/>
    <property type="project" value="UniProtKB-UniRule"/>
</dbReference>
<comment type="similarity">
    <text evidence="2 15">Belongs to the DNA polymerase type-Y family.</text>
</comment>
<keyword evidence="9 15" id="KW-0227">DNA damage</keyword>
<comment type="catalytic activity">
    <reaction evidence="14 15">
        <text>DNA(n) + a 2'-deoxyribonucleoside 5'-triphosphate = DNA(n+1) + diphosphate</text>
        <dbReference type="Rhea" id="RHEA:22508"/>
        <dbReference type="Rhea" id="RHEA-COMP:17339"/>
        <dbReference type="Rhea" id="RHEA-COMP:17340"/>
        <dbReference type="ChEBI" id="CHEBI:33019"/>
        <dbReference type="ChEBI" id="CHEBI:61560"/>
        <dbReference type="ChEBI" id="CHEBI:173112"/>
        <dbReference type="EC" id="2.7.7.7"/>
    </reaction>
</comment>
<evidence type="ECO:0000256" key="1">
    <source>
        <dbReference type="ARBA" id="ARBA00004496"/>
    </source>
</evidence>
<dbReference type="Pfam" id="PF11799">
    <property type="entry name" value="IMS_C"/>
    <property type="match status" value="1"/>
</dbReference>
<dbReference type="Gene3D" id="3.40.1170.60">
    <property type="match status" value="1"/>
</dbReference>
<dbReference type="InterPro" id="IPR053848">
    <property type="entry name" value="IMS_HHH_1"/>
</dbReference>
<gene>
    <name evidence="15" type="primary">dinB</name>
    <name evidence="17" type="ORF">SAMN04488500_109151</name>
</gene>
<accession>A0A1W2C5M2</accession>
<keyword evidence="7 15" id="KW-0235">DNA replication</keyword>
<evidence type="ECO:0000256" key="3">
    <source>
        <dbReference type="ARBA" id="ARBA00022457"/>
    </source>
</evidence>
<dbReference type="EMBL" id="FWXI01000009">
    <property type="protein sequence ID" value="SMC80406.1"/>
    <property type="molecule type" value="Genomic_DNA"/>
</dbReference>
<protein>
    <recommendedName>
        <fullName evidence="15">DNA polymerase IV</fullName>
        <shortName evidence="15">Pol IV</shortName>
        <ecNumber evidence="15">2.7.7.7</ecNumber>
    </recommendedName>
</protein>
<proteinExistence type="inferred from homology"/>
<dbReference type="GO" id="GO:0003684">
    <property type="term" value="F:damaged DNA binding"/>
    <property type="evidence" value="ECO:0007669"/>
    <property type="project" value="InterPro"/>
</dbReference>
<evidence type="ECO:0000313" key="17">
    <source>
        <dbReference type="EMBL" id="SMC80406.1"/>
    </source>
</evidence>
<evidence type="ECO:0000256" key="9">
    <source>
        <dbReference type="ARBA" id="ARBA00022763"/>
    </source>
</evidence>
<comment type="subunit">
    <text evidence="15">Monomer.</text>
</comment>
<evidence type="ECO:0000256" key="8">
    <source>
        <dbReference type="ARBA" id="ARBA00022723"/>
    </source>
</evidence>
<name>A0A1W2C5M2_9FIRM</name>
<feature type="domain" description="UmuC" evidence="16">
    <location>
        <begin position="5"/>
        <end position="187"/>
    </location>
</feature>
<evidence type="ECO:0000256" key="7">
    <source>
        <dbReference type="ARBA" id="ARBA00022705"/>
    </source>
</evidence>
<dbReference type="RefSeq" id="WP_084576048.1">
    <property type="nucleotide sequence ID" value="NZ_CP155572.1"/>
</dbReference>
<comment type="cofactor">
    <cofactor evidence="15">
        <name>Mg(2+)</name>
        <dbReference type="ChEBI" id="CHEBI:18420"/>
    </cofactor>
    <text evidence="15">Binds 2 magnesium ions per subunit.</text>
</comment>
<dbReference type="STRING" id="112901.SAMN04488500_109151"/>
<keyword evidence="3 15" id="KW-0515">Mutator protein</keyword>
<keyword evidence="18" id="KW-1185">Reference proteome</keyword>
<evidence type="ECO:0000256" key="4">
    <source>
        <dbReference type="ARBA" id="ARBA00022490"/>
    </source>
</evidence>
<dbReference type="GO" id="GO:0005829">
    <property type="term" value="C:cytosol"/>
    <property type="evidence" value="ECO:0007669"/>
    <property type="project" value="TreeGrafter"/>
</dbReference>
<dbReference type="InterPro" id="IPR001126">
    <property type="entry name" value="UmuC"/>
</dbReference>
<evidence type="ECO:0000256" key="12">
    <source>
        <dbReference type="ARBA" id="ARBA00023125"/>
    </source>
</evidence>
<evidence type="ECO:0000259" key="16">
    <source>
        <dbReference type="PROSITE" id="PS50173"/>
    </source>
</evidence>
<evidence type="ECO:0000256" key="10">
    <source>
        <dbReference type="ARBA" id="ARBA00022842"/>
    </source>
</evidence>
<comment type="function">
    <text evidence="15">Poorly processive, error-prone DNA polymerase involved in untargeted mutagenesis. Copies undamaged DNA at stalled replication forks, which arise in vivo from mismatched or misaligned primer ends. These misaligned primers can be extended by PolIV. Exhibits no 3'-5' exonuclease (proofreading) activity. May be involved in translesional synthesis, in conjunction with the beta clamp from PolIII.</text>
</comment>
<keyword evidence="8 15" id="KW-0479">Metal-binding</keyword>
<dbReference type="Pfam" id="PF21999">
    <property type="entry name" value="IMS_HHH_1"/>
    <property type="match status" value="1"/>
</dbReference>
<dbReference type="InterPro" id="IPR043502">
    <property type="entry name" value="DNA/RNA_pol_sf"/>
</dbReference>
<evidence type="ECO:0000256" key="6">
    <source>
        <dbReference type="ARBA" id="ARBA00022695"/>
    </source>
</evidence>
<dbReference type="OrthoDB" id="9808813at2"/>
<evidence type="ECO:0000256" key="5">
    <source>
        <dbReference type="ARBA" id="ARBA00022679"/>
    </source>
</evidence>
<dbReference type="InterPro" id="IPR022880">
    <property type="entry name" value="DNApol_IV"/>
</dbReference>
<keyword evidence="11 15" id="KW-0239">DNA-directed DNA polymerase</keyword>
<feature type="binding site" evidence="15">
    <location>
        <position position="105"/>
    </location>
    <ligand>
        <name>Mg(2+)</name>
        <dbReference type="ChEBI" id="CHEBI:18420"/>
    </ligand>
</feature>
<evidence type="ECO:0000256" key="13">
    <source>
        <dbReference type="ARBA" id="ARBA00023204"/>
    </source>
</evidence>
<dbReference type="GO" id="GO:0006261">
    <property type="term" value="P:DNA-templated DNA replication"/>
    <property type="evidence" value="ECO:0007669"/>
    <property type="project" value="UniProtKB-UniRule"/>
</dbReference>
<dbReference type="Proteomes" id="UP000192738">
    <property type="component" value="Unassembled WGS sequence"/>
</dbReference>
<dbReference type="InterPro" id="IPR017961">
    <property type="entry name" value="DNA_pol_Y-fam_little_finger"/>
</dbReference>
<evidence type="ECO:0000313" key="18">
    <source>
        <dbReference type="Proteomes" id="UP000192738"/>
    </source>
</evidence>